<evidence type="ECO:0000259" key="3">
    <source>
        <dbReference type="PROSITE" id="PS51253"/>
    </source>
</evidence>
<proteinExistence type="predicted"/>
<dbReference type="OrthoDB" id="4207519at2759"/>
<reference evidence="4 5" key="1">
    <citation type="journal article" date="2012" name="BMC Genomics">
        <title>Tools to kill: Genome of one of the most destructive plant pathogenic fungi Macrophomina phaseolina.</title>
        <authorList>
            <person name="Islam M.S."/>
            <person name="Haque M.S."/>
            <person name="Islam M.M."/>
            <person name="Emdad E.M."/>
            <person name="Halim A."/>
            <person name="Hossen Q.M.M."/>
            <person name="Hossain M.Z."/>
            <person name="Ahmed B."/>
            <person name="Rahim S."/>
            <person name="Rahman M.S."/>
            <person name="Alam M.M."/>
            <person name="Hou S."/>
            <person name="Wan X."/>
            <person name="Saito J.A."/>
            <person name="Alam M."/>
        </authorList>
    </citation>
    <scope>NUCLEOTIDE SEQUENCE [LARGE SCALE GENOMIC DNA]</scope>
    <source>
        <strain evidence="4 5">MS6</strain>
    </source>
</reference>
<keyword evidence="2" id="KW-0539">Nucleus</keyword>
<organism evidence="4 5">
    <name type="scientific">Macrophomina phaseolina (strain MS6)</name>
    <name type="common">Charcoal rot fungus</name>
    <dbReference type="NCBI Taxonomy" id="1126212"/>
    <lineage>
        <taxon>Eukaryota</taxon>
        <taxon>Fungi</taxon>
        <taxon>Dikarya</taxon>
        <taxon>Ascomycota</taxon>
        <taxon>Pezizomycotina</taxon>
        <taxon>Dothideomycetes</taxon>
        <taxon>Dothideomycetes incertae sedis</taxon>
        <taxon>Botryosphaeriales</taxon>
        <taxon>Botryosphaeriaceae</taxon>
        <taxon>Macrophomina</taxon>
    </lineage>
</organism>
<dbReference type="InterPro" id="IPR009057">
    <property type="entry name" value="Homeodomain-like_sf"/>
</dbReference>
<sequence>MPIAINAMPPKQDLEAIRKEGRFVLAVDAYRKGQITSIKRAAAIYRVNADTLRRRLNGAPARADATNHNRNLDDNDEATLTEHILDLAARGYPPRKKIVEDMANMLLALRSKRPVGKNWVNNYVARTPEAQLAQSKKYDYQRAKQENPEVIREHFRLLKNVANKFGITCFTTEPSKPPSRPLPHQHHTLNSSYSTQHKNFNKLVAILDYSVPVTSSVQVRLLCPVLPQFPQRR</sequence>
<protein>
    <recommendedName>
        <fullName evidence="3">HTH CENPB-type domain-containing protein</fullName>
    </recommendedName>
</protein>
<evidence type="ECO:0000256" key="1">
    <source>
        <dbReference type="ARBA" id="ARBA00023125"/>
    </source>
</evidence>
<dbReference type="SUPFAM" id="SSF46689">
    <property type="entry name" value="Homeodomain-like"/>
    <property type="match status" value="1"/>
</dbReference>
<dbReference type="InParanoid" id="K2RYD6"/>
<dbReference type="Pfam" id="PF05225">
    <property type="entry name" value="HTH_psq"/>
    <property type="match status" value="1"/>
</dbReference>
<dbReference type="InterPro" id="IPR006600">
    <property type="entry name" value="HTH_CenpB_DNA-bd_dom"/>
</dbReference>
<dbReference type="EMBL" id="AHHD01000662">
    <property type="protein sequence ID" value="EKG09450.1"/>
    <property type="molecule type" value="Genomic_DNA"/>
</dbReference>
<dbReference type="Pfam" id="PF03221">
    <property type="entry name" value="HTH_Tnp_Tc5"/>
    <property type="match status" value="1"/>
</dbReference>
<evidence type="ECO:0000313" key="5">
    <source>
        <dbReference type="Proteomes" id="UP000007129"/>
    </source>
</evidence>
<gene>
    <name evidence="4" type="ORF">MPH_13513</name>
</gene>
<feature type="domain" description="HTH CENPB-type" evidence="3">
    <location>
        <begin position="64"/>
        <end position="133"/>
    </location>
</feature>
<name>K2RYD6_MACPH</name>
<evidence type="ECO:0000313" key="4">
    <source>
        <dbReference type="EMBL" id="EKG09450.1"/>
    </source>
</evidence>
<dbReference type="Proteomes" id="UP000007129">
    <property type="component" value="Unassembled WGS sequence"/>
</dbReference>
<dbReference type="HOGENOM" id="CLU_1190119_0_0_1"/>
<keyword evidence="1" id="KW-0238">DNA-binding</keyword>
<evidence type="ECO:0000256" key="2">
    <source>
        <dbReference type="ARBA" id="ARBA00023242"/>
    </source>
</evidence>
<dbReference type="VEuPathDB" id="FungiDB:MPH_13513"/>
<dbReference type="PROSITE" id="PS51253">
    <property type="entry name" value="HTH_CENPB"/>
    <property type="match status" value="1"/>
</dbReference>
<dbReference type="InterPro" id="IPR007889">
    <property type="entry name" value="HTH_Psq"/>
</dbReference>
<dbReference type="AlphaFoldDB" id="K2RYD6"/>
<comment type="caution">
    <text evidence="4">The sequence shown here is derived from an EMBL/GenBank/DDBJ whole genome shotgun (WGS) entry which is preliminary data.</text>
</comment>
<dbReference type="STRING" id="1126212.K2RYD6"/>
<dbReference type="GO" id="GO:0003677">
    <property type="term" value="F:DNA binding"/>
    <property type="evidence" value="ECO:0007669"/>
    <property type="project" value="UniProtKB-KW"/>
</dbReference>
<accession>K2RYD6</accession>